<reference evidence="1 2" key="1">
    <citation type="journal article" date="2018" name="Sci. Rep.">
        <title>Genomic signatures of local adaptation to the degree of environmental predictability in rotifers.</title>
        <authorList>
            <person name="Franch-Gras L."/>
            <person name="Hahn C."/>
            <person name="Garcia-Roger E.M."/>
            <person name="Carmona M.J."/>
            <person name="Serra M."/>
            <person name="Gomez A."/>
        </authorList>
    </citation>
    <scope>NUCLEOTIDE SEQUENCE [LARGE SCALE GENOMIC DNA]</scope>
    <source>
        <strain evidence="1">HYR1</strain>
    </source>
</reference>
<organism evidence="1 2">
    <name type="scientific">Brachionus plicatilis</name>
    <name type="common">Marine rotifer</name>
    <name type="synonym">Brachionus muelleri</name>
    <dbReference type="NCBI Taxonomy" id="10195"/>
    <lineage>
        <taxon>Eukaryota</taxon>
        <taxon>Metazoa</taxon>
        <taxon>Spiralia</taxon>
        <taxon>Gnathifera</taxon>
        <taxon>Rotifera</taxon>
        <taxon>Eurotatoria</taxon>
        <taxon>Monogononta</taxon>
        <taxon>Pseudotrocha</taxon>
        <taxon>Ploima</taxon>
        <taxon>Brachionidae</taxon>
        <taxon>Brachionus</taxon>
    </lineage>
</organism>
<evidence type="ECO:0000313" key="1">
    <source>
        <dbReference type="EMBL" id="RNA14559.1"/>
    </source>
</evidence>
<accession>A0A3M7QTN0</accession>
<evidence type="ECO:0000313" key="2">
    <source>
        <dbReference type="Proteomes" id="UP000276133"/>
    </source>
</evidence>
<proteinExistence type="predicted"/>
<protein>
    <submittedName>
        <fullName evidence="1">Uncharacterized protein</fullName>
    </submittedName>
</protein>
<dbReference type="Proteomes" id="UP000276133">
    <property type="component" value="Unassembled WGS sequence"/>
</dbReference>
<gene>
    <name evidence="1" type="ORF">BpHYR1_007614</name>
</gene>
<keyword evidence="2" id="KW-1185">Reference proteome</keyword>
<dbReference type="EMBL" id="REGN01005161">
    <property type="protein sequence ID" value="RNA14559.1"/>
    <property type="molecule type" value="Genomic_DNA"/>
</dbReference>
<sequence length="97" mass="11520">MCNMSFSSDMIKVSIIVMSRFRVIRKAVYWPQGVSKKEIYKKYNIRTIQDRATFLANKYIGRIYELNIIIKELIDEYKTAKTFYEGTYCRIARGLTI</sequence>
<name>A0A3M7QTN0_BRAPC</name>
<dbReference type="AlphaFoldDB" id="A0A3M7QTN0"/>
<comment type="caution">
    <text evidence="1">The sequence shown here is derived from an EMBL/GenBank/DDBJ whole genome shotgun (WGS) entry which is preliminary data.</text>
</comment>